<dbReference type="GO" id="GO:0030154">
    <property type="term" value="P:cell differentiation"/>
    <property type="evidence" value="ECO:0007669"/>
    <property type="project" value="InterPro"/>
</dbReference>
<dbReference type="SMART" id="SM00389">
    <property type="entry name" value="HOX"/>
    <property type="match status" value="1"/>
</dbReference>
<keyword evidence="8" id="KW-0804">Transcription</keyword>
<evidence type="ECO:0000256" key="6">
    <source>
        <dbReference type="ARBA" id="ARBA00023015"/>
    </source>
</evidence>
<keyword evidence="4" id="KW-0217">Developmental protein</keyword>
<evidence type="ECO:0000256" key="2">
    <source>
        <dbReference type="ARBA" id="ARBA00004123"/>
    </source>
</evidence>
<evidence type="ECO:0000259" key="12">
    <source>
        <dbReference type="PROSITE" id="PS50071"/>
    </source>
</evidence>
<evidence type="ECO:0000256" key="7">
    <source>
        <dbReference type="ARBA" id="ARBA00023155"/>
    </source>
</evidence>
<keyword evidence="9 10" id="KW-0539">Nucleus</keyword>
<comment type="function">
    <text evidence="1">Sequence-specific transcription factor which is part of a developmental regulatory system that provides cells with specific positional identities on the anterior-posterior axis.</text>
</comment>
<evidence type="ECO:0000256" key="8">
    <source>
        <dbReference type="ARBA" id="ARBA00023163"/>
    </source>
</evidence>
<dbReference type="GO" id="GO:0003677">
    <property type="term" value="F:DNA binding"/>
    <property type="evidence" value="ECO:0007669"/>
    <property type="project" value="UniProtKB-UniRule"/>
</dbReference>
<feature type="DNA-binding region" description="Homeobox" evidence="10">
    <location>
        <begin position="4"/>
        <end position="64"/>
    </location>
</feature>
<feature type="domain" description="Homeobox" evidence="12">
    <location>
        <begin position="2"/>
        <end position="63"/>
    </location>
</feature>
<keyword evidence="6" id="KW-0805">Transcription regulation</keyword>
<dbReference type="InterPro" id="IPR039162">
    <property type="entry name" value="HOPX"/>
</dbReference>
<dbReference type="CDD" id="cd00086">
    <property type="entry name" value="homeodomain"/>
    <property type="match status" value="1"/>
</dbReference>
<comment type="subcellular location">
    <subcellularLocation>
        <location evidence="2 10 11">Nucleus</location>
    </subcellularLocation>
</comment>
<protein>
    <recommendedName>
        <fullName evidence="3">Homeodomain-only protein</fullName>
    </recommendedName>
</protein>
<evidence type="ECO:0000256" key="4">
    <source>
        <dbReference type="ARBA" id="ARBA00022473"/>
    </source>
</evidence>
<name>A0AAW1E8K5_ZOAVI</name>
<keyword evidence="10 11" id="KW-0238">DNA-binding</keyword>
<keyword evidence="14" id="KW-1185">Reference proteome</keyword>
<dbReference type="Gene3D" id="1.10.10.60">
    <property type="entry name" value="Homeodomain-like"/>
    <property type="match status" value="1"/>
</dbReference>
<dbReference type="GO" id="GO:0005634">
    <property type="term" value="C:nucleus"/>
    <property type="evidence" value="ECO:0007669"/>
    <property type="project" value="UniProtKB-SubCell"/>
</dbReference>
<dbReference type="AlphaFoldDB" id="A0AAW1E8K5"/>
<sequence>MTSKAMECMNLSEEQIKVLEDSFKKVTRYPEGMTLMLIAAESGLSEEEILKWFELRNGLWRQAEGLPAELGSVLD</sequence>
<dbReference type="GO" id="GO:0006357">
    <property type="term" value="P:regulation of transcription by RNA polymerase II"/>
    <property type="evidence" value="ECO:0007669"/>
    <property type="project" value="TreeGrafter"/>
</dbReference>
<dbReference type="EMBL" id="JBCEZU010000538">
    <property type="protein sequence ID" value="KAK9518462.1"/>
    <property type="molecule type" value="Genomic_DNA"/>
</dbReference>
<accession>A0AAW1E8K5</accession>
<keyword evidence="7 10" id="KW-0371">Homeobox</keyword>
<evidence type="ECO:0000313" key="14">
    <source>
        <dbReference type="Proteomes" id="UP001488805"/>
    </source>
</evidence>
<proteinExistence type="predicted"/>
<evidence type="ECO:0000256" key="9">
    <source>
        <dbReference type="ARBA" id="ARBA00023242"/>
    </source>
</evidence>
<comment type="caution">
    <text evidence="13">The sequence shown here is derived from an EMBL/GenBank/DDBJ whole genome shotgun (WGS) entry which is preliminary data.</text>
</comment>
<evidence type="ECO:0000256" key="5">
    <source>
        <dbReference type="ARBA" id="ARBA00022491"/>
    </source>
</evidence>
<evidence type="ECO:0000256" key="10">
    <source>
        <dbReference type="PROSITE-ProRule" id="PRU00108"/>
    </source>
</evidence>
<dbReference type="Pfam" id="PF00046">
    <property type="entry name" value="Homeodomain"/>
    <property type="match status" value="1"/>
</dbReference>
<evidence type="ECO:0000313" key="13">
    <source>
        <dbReference type="EMBL" id="KAK9518462.1"/>
    </source>
</evidence>
<dbReference type="InterPro" id="IPR009057">
    <property type="entry name" value="Homeodomain-like_sf"/>
</dbReference>
<organism evidence="13 14">
    <name type="scientific">Zoarces viviparus</name>
    <name type="common">Viviparous eelpout</name>
    <name type="synonym">Blennius viviparus</name>
    <dbReference type="NCBI Taxonomy" id="48416"/>
    <lineage>
        <taxon>Eukaryota</taxon>
        <taxon>Metazoa</taxon>
        <taxon>Chordata</taxon>
        <taxon>Craniata</taxon>
        <taxon>Vertebrata</taxon>
        <taxon>Euteleostomi</taxon>
        <taxon>Actinopterygii</taxon>
        <taxon>Neopterygii</taxon>
        <taxon>Teleostei</taxon>
        <taxon>Neoteleostei</taxon>
        <taxon>Acanthomorphata</taxon>
        <taxon>Eupercaria</taxon>
        <taxon>Perciformes</taxon>
        <taxon>Cottioidei</taxon>
        <taxon>Zoarcales</taxon>
        <taxon>Zoarcidae</taxon>
        <taxon>Zoarcinae</taxon>
        <taxon>Zoarces</taxon>
    </lineage>
</organism>
<evidence type="ECO:0000256" key="3">
    <source>
        <dbReference type="ARBA" id="ARBA00021327"/>
    </source>
</evidence>
<gene>
    <name evidence="13" type="ORF">VZT92_023768</name>
</gene>
<keyword evidence="5" id="KW-0678">Repressor</keyword>
<dbReference type="PANTHER" id="PTHR21408">
    <property type="entry name" value="HOMEODOMAIN-ONLY PROTEIN"/>
    <property type="match status" value="1"/>
</dbReference>
<dbReference type="InterPro" id="IPR001356">
    <property type="entry name" value="HD"/>
</dbReference>
<dbReference type="PANTHER" id="PTHR21408:SF1">
    <property type="entry name" value="HOMEODOMAIN-ONLY PROTEIN"/>
    <property type="match status" value="1"/>
</dbReference>
<evidence type="ECO:0000256" key="11">
    <source>
        <dbReference type="RuleBase" id="RU000682"/>
    </source>
</evidence>
<evidence type="ECO:0000256" key="1">
    <source>
        <dbReference type="ARBA" id="ARBA00003263"/>
    </source>
</evidence>
<dbReference type="Proteomes" id="UP001488805">
    <property type="component" value="Unassembled WGS sequence"/>
</dbReference>
<dbReference type="PROSITE" id="PS50071">
    <property type="entry name" value="HOMEOBOX_2"/>
    <property type="match status" value="1"/>
</dbReference>
<dbReference type="SUPFAM" id="SSF46689">
    <property type="entry name" value="Homeodomain-like"/>
    <property type="match status" value="1"/>
</dbReference>
<reference evidence="13 14" key="1">
    <citation type="journal article" date="2024" name="Genome Biol. Evol.">
        <title>Chromosome-level genome assembly of the viviparous eelpout Zoarces viviparus.</title>
        <authorList>
            <person name="Fuhrmann N."/>
            <person name="Brasseur M.V."/>
            <person name="Bakowski C.E."/>
            <person name="Podsiadlowski L."/>
            <person name="Prost S."/>
            <person name="Krehenwinkel H."/>
            <person name="Mayer C."/>
        </authorList>
    </citation>
    <scope>NUCLEOTIDE SEQUENCE [LARGE SCALE GENOMIC DNA]</scope>
    <source>
        <strain evidence="13">NO-MEL_2022_Ind0_liver</strain>
    </source>
</reference>